<evidence type="ECO:0000256" key="11">
    <source>
        <dbReference type="ARBA" id="ARBA00023034"/>
    </source>
</evidence>
<dbReference type="InterPro" id="IPR018202">
    <property type="entry name" value="Ser_caboxypep_ser_AS"/>
</dbReference>
<evidence type="ECO:0000256" key="8">
    <source>
        <dbReference type="ARBA" id="ARBA00022729"/>
    </source>
</evidence>
<evidence type="ECO:0000256" key="7">
    <source>
        <dbReference type="ARBA" id="ARBA00022703"/>
    </source>
</evidence>
<feature type="region of interest" description="Disordered" evidence="15">
    <location>
        <begin position="1"/>
        <end position="36"/>
    </location>
</feature>
<dbReference type="Proteomes" id="UP000777482">
    <property type="component" value="Unassembled WGS sequence"/>
</dbReference>
<organism evidence="17 18">
    <name type="scientific">Rhodotorula mucilaginosa</name>
    <name type="common">Yeast</name>
    <name type="synonym">Rhodotorula rubra</name>
    <dbReference type="NCBI Taxonomy" id="5537"/>
    <lineage>
        <taxon>Eukaryota</taxon>
        <taxon>Fungi</taxon>
        <taxon>Dikarya</taxon>
        <taxon>Basidiomycota</taxon>
        <taxon>Pucciniomycotina</taxon>
        <taxon>Microbotryomycetes</taxon>
        <taxon>Sporidiobolales</taxon>
        <taxon>Sporidiobolaceae</taxon>
        <taxon>Rhodotorula</taxon>
    </lineage>
</organism>
<evidence type="ECO:0000256" key="4">
    <source>
        <dbReference type="ARBA" id="ARBA00022645"/>
    </source>
</evidence>
<evidence type="ECO:0000256" key="15">
    <source>
        <dbReference type="SAM" id="MobiDB-lite"/>
    </source>
</evidence>
<keyword evidence="6 16" id="KW-0812">Transmembrane</keyword>
<feature type="compositionally biased region" description="Basic residues" evidence="15">
    <location>
        <begin position="612"/>
        <end position="625"/>
    </location>
</feature>
<dbReference type="PRINTS" id="PR00724">
    <property type="entry name" value="CRBOXYPTASEC"/>
</dbReference>
<keyword evidence="12 16" id="KW-0472">Membrane</keyword>
<comment type="catalytic activity">
    <reaction evidence="1">
        <text>Preferential release of a C-terminal arginine or lysine residue.</text>
        <dbReference type="EC" id="3.4.16.6"/>
    </reaction>
</comment>
<dbReference type="InterPro" id="IPR033124">
    <property type="entry name" value="Ser_caboxypep_his_AS"/>
</dbReference>
<keyword evidence="18" id="KW-1185">Reference proteome</keyword>
<keyword evidence="4 14" id="KW-0121">Carboxypeptidase</keyword>
<keyword evidence="11" id="KW-0333">Golgi apparatus</keyword>
<feature type="compositionally biased region" description="Basic and acidic residues" evidence="15">
    <location>
        <begin position="667"/>
        <end position="685"/>
    </location>
</feature>
<feature type="transmembrane region" description="Helical" evidence="16">
    <location>
        <begin position="582"/>
        <end position="601"/>
    </location>
</feature>
<dbReference type="EMBL" id="PUHQ01000006">
    <property type="protein sequence ID" value="KAG0666116.1"/>
    <property type="molecule type" value="Genomic_DNA"/>
</dbReference>
<evidence type="ECO:0000256" key="12">
    <source>
        <dbReference type="ARBA" id="ARBA00023136"/>
    </source>
</evidence>
<feature type="compositionally biased region" description="Basic and acidic residues" evidence="15">
    <location>
        <begin position="11"/>
        <end position="31"/>
    </location>
</feature>
<accession>A0A9P6W7G5</accession>
<dbReference type="GO" id="GO:0006915">
    <property type="term" value="P:apoptotic process"/>
    <property type="evidence" value="ECO:0007669"/>
    <property type="project" value="UniProtKB-KW"/>
</dbReference>
<keyword evidence="13" id="KW-0325">Glycoprotein</keyword>
<comment type="similarity">
    <text evidence="3 14">Belongs to the peptidase S10 family.</text>
</comment>
<keyword evidence="9 14" id="KW-0378">Hydrolase</keyword>
<comment type="subcellular location">
    <subcellularLocation>
        <location evidence="2">Golgi apparatus</location>
        <location evidence="2">trans-Golgi network membrane</location>
        <topology evidence="2">Single-pass type I membrane protein</topology>
    </subcellularLocation>
</comment>
<proteinExistence type="inferred from homology"/>
<evidence type="ECO:0000256" key="3">
    <source>
        <dbReference type="ARBA" id="ARBA00009431"/>
    </source>
</evidence>
<feature type="compositionally biased region" description="Basic and acidic residues" evidence="15">
    <location>
        <begin position="712"/>
        <end position="743"/>
    </location>
</feature>
<name>A0A9P6W7G5_RHOMI</name>
<dbReference type="PROSITE" id="PS00560">
    <property type="entry name" value="CARBOXYPEPT_SER_HIS"/>
    <property type="match status" value="1"/>
</dbReference>
<dbReference type="Pfam" id="PF00450">
    <property type="entry name" value="Peptidase_S10"/>
    <property type="match status" value="1"/>
</dbReference>
<evidence type="ECO:0000313" key="18">
    <source>
        <dbReference type="Proteomes" id="UP000777482"/>
    </source>
</evidence>
<feature type="region of interest" description="Disordered" evidence="15">
    <location>
        <begin position="612"/>
        <end position="743"/>
    </location>
</feature>
<gene>
    <name evidence="17" type="primary">KEX1_2</name>
    <name evidence="17" type="ORF">C6P46_005467</name>
</gene>
<keyword evidence="7" id="KW-0053">Apoptosis</keyword>
<evidence type="ECO:0000256" key="6">
    <source>
        <dbReference type="ARBA" id="ARBA00022692"/>
    </source>
</evidence>
<dbReference type="GO" id="GO:0005802">
    <property type="term" value="C:trans-Golgi network"/>
    <property type="evidence" value="ECO:0007669"/>
    <property type="project" value="TreeGrafter"/>
</dbReference>
<dbReference type="SUPFAM" id="SSF53474">
    <property type="entry name" value="alpha/beta-Hydrolases"/>
    <property type="match status" value="1"/>
</dbReference>
<dbReference type="PANTHER" id="PTHR11802:SF190">
    <property type="entry name" value="PHEROMONE-PROCESSING CARBOXYPEPTIDASE KEX1"/>
    <property type="match status" value="1"/>
</dbReference>
<feature type="region of interest" description="Disordered" evidence="15">
    <location>
        <begin position="541"/>
        <end position="566"/>
    </location>
</feature>
<keyword evidence="8" id="KW-0732">Signal</keyword>
<dbReference type="PANTHER" id="PTHR11802">
    <property type="entry name" value="SERINE PROTEASE FAMILY S10 SERINE CARBOXYPEPTIDASE"/>
    <property type="match status" value="1"/>
</dbReference>
<evidence type="ECO:0000256" key="5">
    <source>
        <dbReference type="ARBA" id="ARBA00022670"/>
    </source>
</evidence>
<comment type="caution">
    <text evidence="17">The sequence shown here is derived from an EMBL/GenBank/DDBJ whole genome shotgun (WGS) entry which is preliminary data.</text>
</comment>
<evidence type="ECO:0000256" key="9">
    <source>
        <dbReference type="ARBA" id="ARBA00022801"/>
    </source>
</evidence>
<feature type="compositionally biased region" description="Gly residues" evidence="15">
    <location>
        <begin position="551"/>
        <end position="566"/>
    </location>
</feature>
<evidence type="ECO:0000256" key="13">
    <source>
        <dbReference type="ARBA" id="ARBA00023180"/>
    </source>
</evidence>
<keyword evidence="10 16" id="KW-1133">Transmembrane helix</keyword>
<feature type="compositionally biased region" description="Acidic residues" evidence="15">
    <location>
        <begin position="629"/>
        <end position="638"/>
    </location>
</feature>
<sequence length="743" mass="81574">MVRLDALESAQRADRPPPDRPPRTKRQRTDKLPSAADLYVDKLPGLPPDARLQLFAGNIPAASSSPTAPVASDSDAHLYFLLARNKHIPKRERLVLWLNGGPGCSSFDGSLVELGPVRVNEDETLRVVEGTAWNEYANVLFCEYKAASTSRSTATEASARGHLQWISPQERDIPTQVVPETLVTKNDDVHELDTAAQQVVNFLANFYRIFPEFATMDTYIAGESYAGQYIPYIADAIEKTTIIGTPLKGLMIGSGWISPREQYPAYLSYLEQNELVDTSSESYNALQRTVAACERKLTHLASKGGKGMVLVSDCEKILGAMSRATSKDGKCLNSYDTREYIPCGQEWPPDMPQVTRYLRRPDVIKALHAQDGTRDGKEWSQCSAAVGARFWTPQSVPSVYLLPGLLEKMPILLFNGDADLMCAGVGVERMIENLEWNGLKGFNDSETYDWFVNGKSAGRWTTARNLTYVSVYNSSHMVPMDQPAASHDMLLRFLQVDTMHSAGSAAVIPSRIGSEIETVLGATHPNGTSLSDLLKLASGGLTDPDELGTGSTEGGGGGGIVIGGGGGDDIEHERKYGPRKTAALVVLLLLLGGAVWAILHWRRHRRRERYRRLKGKGRAGPRSHRRREEEEEDEEEEQVGLRTRRAAAASEPIPTIAVFDVGEYEDDMRSDGAEGGGGRDDERKRSSSGVRRSGGRGGGRSSLGDDDDDDERGDRAGDLGRAAEDANPFREDARRRYEKSMRS</sequence>
<evidence type="ECO:0000256" key="1">
    <source>
        <dbReference type="ARBA" id="ARBA00001003"/>
    </source>
</evidence>
<dbReference type="InterPro" id="IPR029058">
    <property type="entry name" value="AB_hydrolase_fold"/>
</dbReference>
<evidence type="ECO:0000256" key="16">
    <source>
        <dbReference type="SAM" id="Phobius"/>
    </source>
</evidence>
<evidence type="ECO:0000256" key="2">
    <source>
        <dbReference type="ARBA" id="ARBA00004393"/>
    </source>
</evidence>
<evidence type="ECO:0000313" key="17">
    <source>
        <dbReference type="EMBL" id="KAG0666116.1"/>
    </source>
</evidence>
<dbReference type="GO" id="GO:0006508">
    <property type="term" value="P:proteolysis"/>
    <property type="evidence" value="ECO:0007669"/>
    <property type="project" value="UniProtKB-KW"/>
</dbReference>
<dbReference type="OrthoDB" id="443318at2759"/>
<keyword evidence="5 14" id="KW-0645">Protease</keyword>
<evidence type="ECO:0000256" key="14">
    <source>
        <dbReference type="RuleBase" id="RU361156"/>
    </source>
</evidence>
<dbReference type="InterPro" id="IPR001563">
    <property type="entry name" value="Peptidase_S10"/>
</dbReference>
<dbReference type="PROSITE" id="PS00131">
    <property type="entry name" value="CARBOXYPEPT_SER_SER"/>
    <property type="match status" value="1"/>
</dbReference>
<dbReference type="Gene3D" id="3.40.50.1820">
    <property type="entry name" value="alpha/beta hydrolase"/>
    <property type="match status" value="1"/>
</dbReference>
<reference evidence="17 18" key="1">
    <citation type="submission" date="2020-11" db="EMBL/GenBank/DDBJ databases">
        <title>Kefir isolates.</title>
        <authorList>
            <person name="Marcisauskas S."/>
            <person name="Kim Y."/>
            <person name="Blasche S."/>
        </authorList>
    </citation>
    <scope>NUCLEOTIDE SEQUENCE [LARGE SCALE GENOMIC DNA]</scope>
    <source>
        <strain evidence="17 18">KR</strain>
    </source>
</reference>
<dbReference type="AlphaFoldDB" id="A0A9P6W7G5"/>
<dbReference type="GO" id="GO:0004185">
    <property type="term" value="F:serine-type carboxypeptidase activity"/>
    <property type="evidence" value="ECO:0007669"/>
    <property type="project" value="UniProtKB-UniRule"/>
</dbReference>
<dbReference type="EC" id="3.4.16.-" evidence="14"/>
<evidence type="ECO:0000256" key="10">
    <source>
        <dbReference type="ARBA" id="ARBA00022989"/>
    </source>
</evidence>
<protein>
    <recommendedName>
        <fullName evidence="14">Carboxypeptidase</fullName>
        <ecNumber evidence="14">3.4.16.-</ecNumber>
    </recommendedName>
</protein>